<dbReference type="OrthoDB" id="1733656at2759"/>
<comment type="caution">
    <text evidence="3">The sequence shown here is derived from an EMBL/GenBank/DDBJ whole genome shotgun (WGS) entry which is preliminary data.</text>
</comment>
<dbReference type="Proteomes" id="UP001165063">
    <property type="component" value="Unassembled WGS sequence"/>
</dbReference>
<dbReference type="AlphaFoldDB" id="A0A9W6YVX6"/>
<dbReference type="InterPro" id="IPR012677">
    <property type="entry name" value="Nucleotide-bd_a/b_plait_sf"/>
</dbReference>
<evidence type="ECO:0000259" key="2">
    <source>
        <dbReference type="Pfam" id="PF05172"/>
    </source>
</evidence>
<gene>
    <name evidence="3" type="ORF">Amon01_000269600</name>
</gene>
<dbReference type="Pfam" id="PF05172">
    <property type="entry name" value="RRM_Nup35"/>
    <property type="match status" value="1"/>
</dbReference>
<feature type="region of interest" description="Disordered" evidence="1">
    <location>
        <begin position="1"/>
        <end position="54"/>
    </location>
</feature>
<keyword evidence="4" id="KW-1185">Reference proteome</keyword>
<organism evidence="3 4">
    <name type="scientific">Ambrosiozyma monospora</name>
    <name type="common">Yeast</name>
    <name type="synonym">Endomycopsis monosporus</name>
    <dbReference type="NCBI Taxonomy" id="43982"/>
    <lineage>
        <taxon>Eukaryota</taxon>
        <taxon>Fungi</taxon>
        <taxon>Dikarya</taxon>
        <taxon>Ascomycota</taxon>
        <taxon>Saccharomycotina</taxon>
        <taxon>Pichiomycetes</taxon>
        <taxon>Pichiales</taxon>
        <taxon>Pichiaceae</taxon>
        <taxon>Ambrosiozyma</taxon>
    </lineage>
</organism>
<feature type="compositionally biased region" description="Polar residues" evidence="1">
    <location>
        <begin position="8"/>
        <end position="27"/>
    </location>
</feature>
<feature type="domain" description="RRM Nup35-type" evidence="2">
    <location>
        <begin position="154"/>
        <end position="229"/>
    </location>
</feature>
<proteinExistence type="predicted"/>
<name>A0A9W6YVX6_AMBMO</name>
<dbReference type="Gene3D" id="3.30.70.330">
    <property type="match status" value="1"/>
</dbReference>
<dbReference type="EMBL" id="BSXU01001015">
    <property type="protein sequence ID" value="GMG22814.1"/>
    <property type="molecule type" value="Genomic_DNA"/>
</dbReference>
<protein>
    <submittedName>
        <fullName evidence="3">Unnamed protein product</fullName>
    </submittedName>
</protein>
<reference evidence="3" key="1">
    <citation type="submission" date="2023-04" db="EMBL/GenBank/DDBJ databases">
        <title>Ambrosiozyma monospora NBRC 1965.</title>
        <authorList>
            <person name="Ichikawa N."/>
            <person name="Sato H."/>
            <person name="Tonouchi N."/>
        </authorList>
    </citation>
    <scope>NUCLEOTIDE SEQUENCE</scope>
    <source>
        <strain evidence="3">NBRC 1965</strain>
    </source>
</reference>
<evidence type="ECO:0000313" key="3">
    <source>
        <dbReference type="EMBL" id="GMG22814.1"/>
    </source>
</evidence>
<dbReference type="InterPro" id="IPR007846">
    <property type="entry name" value="RRM_NUP35_dom"/>
</dbReference>
<sequence>MTDLSKYHLQQQDSKWQPNSTLKQRQLPTKLIKRSTKQNSADSDSLADLSSISNPPSANSIISSPLKIAGQEDLSDELDDFYGVDHKPPAKSMFDFELLRTNQDDTNLMNKFNNSNSIIKPTEYHNVFNKNIDIEKMKNASNEQANQIKIIPSAVLVIGFSDFTSVLQEFNKFGYILEEFVQQTHLIYSRNNNSSSSPTNTKVPIFIGNDWCKITYTTPAEAIRALREDCETLSVVPYTKEKLENLLGHPIPENLDIGNSLKDFNKDMSSANNADEELSAKLKLKDGSSLFLIDEKKKKNAGFNLGDSVASFLFGKTLV</sequence>
<accession>A0A9W6YVX6</accession>
<feature type="compositionally biased region" description="Low complexity" evidence="1">
    <location>
        <begin position="40"/>
        <end position="54"/>
    </location>
</feature>
<evidence type="ECO:0000313" key="4">
    <source>
        <dbReference type="Proteomes" id="UP001165063"/>
    </source>
</evidence>
<evidence type="ECO:0000256" key="1">
    <source>
        <dbReference type="SAM" id="MobiDB-lite"/>
    </source>
</evidence>